<feature type="binding site" evidence="7">
    <location>
        <position position="122"/>
    </location>
    <ligand>
        <name>FMN</name>
        <dbReference type="ChEBI" id="CHEBI:58210"/>
    </ligand>
</feature>
<dbReference type="Gene3D" id="3.40.50.1950">
    <property type="entry name" value="Flavin prenyltransferase-like"/>
    <property type="match status" value="1"/>
</dbReference>
<evidence type="ECO:0000313" key="9">
    <source>
        <dbReference type="EMBL" id="GHO50996.1"/>
    </source>
</evidence>
<evidence type="ECO:0000256" key="3">
    <source>
        <dbReference type="ARBA" id="ARBA00022643"/>
    </source>
</evidence>
<evidence type="ECO:0000256" key="2">
    <source>
        <dbReference type="ARBA" id="ARBA00022630"/>
    </source>
</evidence>
<feature type="domain" description="Flavoprotein" evidence="8">
    <location>
        <begin position="2"/>
        <end position="172"/>
    </location>
</feature>
<dbReference type="EC" id="2.5.1.129" evidence="7"/>
<organism evidence="9 10">
    <name type="scientific">Ktedonospora formicarum</name>
    <dbReference type="NCBI Taxonomy" id="2778364"/>
    <lineage>
        <taxon>Bacteria</taxon>
        <taxon>Bacillati</taxon>
        <taxon>Chloroflexota</taxon>
        <taxon>Ktedonobacteria</taxon>
        <taxon>Ktedonobacterales</taxon>
        <taxon>Ktedonobacteraceae</taxon>
        <taxon>Ktedonospora</taxon>
    </lineage>
</organism>
<keyword evidence="3 7" id="KW-0288">FMN</keyword>
<dbReference type="FunFam" id="3.40.50.1950:FF:000001">
    <property type="entry name" value="Flavin prenyltransferase UbiX"/>
    <property type="match status" value="1"/>
</dbReference>
<sequence>MKRLIVGMSGASGAIIGIRLLETLHDLHIETHLILTKWAEATIKLETWQNAKDLTCLATTVHSVSNQAATISSGSFVADGMIIVPCSMKTLAHIRHGLADDLLCRAADVTLKEKRKLVLVTREMPLSEIHLENMLALARMGAVILPPMLTFYNHPQTLDDMINHVVARTLDQFGFCADFAQRWEGVKHSPSSQQQKETQIGI</sequence>
<keyword evidence="4 7" id="KW-0808">Transferase</keyword>
<dbReference type="NCBIfam" id="TIGR00421">
    <property type="entry name" value="ubiX_pad"/>
    <property type="match status" value="1"/>
</dbReference>
<reference evidence="9" key="1">
    <citation type="submission" date="2020-10" db="EMBL/GenBank/DDBJ databases">
        <title>Taxonomic study of unclassified bacteria belonging to the class Ktedonobacteria.</title>
        <authorList>
            <person name="Yabe S."/>
            <person name="Wang C.M."/>
            <person name="Zheng Y."/>
            <person name="Sakai Y."/>
            <person name="Cavaletti L."/>
            <person name="Monciardini P."/>
            <person name="Donadio S."/>
        </authorList>
    </citation>
    <scope>NUCLEOTIDE SEQUENCE</scope>
    <source>
        <strain evidence="9">SOSP1-1</strain>
    </source>
</reference>
<comment type="function">
    <text evidence="7">Flavin prenyltransferase that catalyzes the synthesis of the prenylated FMN cofactor (prenyl-FMN) for 4-hydroxy-3-polyprenylbenzoic acid decarboxylase UbiD. The prenyltransferase is metal-independent and links a dimethylallyl moiety from dimethylallyl monophosphate (DMAP) to the flavin N5 and C6 atoms of FMN.</text>
</comment>
<dbReference type="PANTHER" id="PTHR43374">
    <property type="entry name" value="FLAVIN PRENYLTRANSFERASE"/>
    <property type="match status" value="1"/>
</dbReference>
<dbReference type="EMBL" id="BNJF01000010">
    <property type="protein sequence ID" value="GHO50996.1"/>
    <property type="molecule type" value="Genomic_DNA"/>
</dbReference>
<comment type="caution">
    <text evidence="9">The sequence shown here is derived from an EMBL/GenBank/DDBJ whole genome shotgun (WGS) entry which is preliminary data.</text>
</comment>
<name>A0A8J3MYI8_9CHLR</name>
<evidence type="ECO:0000256" key="7">
    <source>
        <dbReference type="HAMAP-Rule" id="MF_01984"/>
    </source>
</evidence>
<dbReference type="GO" id="GO:0106141">
    <property type="term" value="F:flavin prenyltransferase activity"/>
    <property type="evidence" value="ECO:0007669"/>
    <property type="project" value="UniProtKB-EC"/>
</dbReference>
<dbReference type="PANTHER" id="PTHR43374:SF1">
    <property type="entry name" value="FLAVIN PRENYLTRANSFERASE PAD1, MITOCHONDRIAL"/>
    <property type="match status" value="1"/>
</dbReference>
<feature type="binding site" evidence="7">
    <location>
        <begin position="87"/>
        <end position="90"/>
    </location>
    <ligand>
        <name>FMN</name>
        <dbReference type="ChEBI" id="CHEBI:58210"/>
    </ligand>
</feature>
<evidence type="ECO:0000256" key="5">
    <source>
        <dbReference type="ARBA" id="ARBA00050612"/>
    </source>
</evidence>
<evidence type="ECO:0000259" key="8">
    <source>
        <dbReference type="Pfam" id="PF02441"/>
    </source>
</evidence>
<gene>
    <name evidence="9" type="primary">ecdB</name>
    <name evidence="7" type="synonym">ubiX</name>
    <name evidence="9" type="ORF">KSX_91590</name>
</gene>
<comment type="caution">
    <text evidence="7">Lacks conserved residue(s) required for the propagation of feature annotation.</text>
</comment>
<dbReference type="SUPFAM" id="SSF52507">
    <property type="entry name" value="Homo-oligomeric flavin-containing Cys decarboxylases, HFCD"/>
    <property type="match status" value="1"/>
</dbReference>
<dbReference type="RefSeq" id="WP_220199946.1">
    <property type="nucleotide sequence ID" value="NZ_BNJF01000010.1"/>
</dbReference>
<comment type="catalytic activity">
    <reaction evidence="5 7">
        <text>dimethylallyl phosphate + FMNH2 = prenylated FMNH2 + phosphate</text>
        <dbReference type="Rhea" id="RHEA:37743"/>
        <dbReference type="ChEBI" id="CHEBI:43474"/>
        <dbReference type="ChEBI" id="CHEBI:57618"/>
        <dbReference type="ChEBI" id="CHEBI:87467"/>
        <dbReference type="ChEBI" id="CHEBI:88052"/>
        <dbReference type="EC" id="2.5.1.129"/>
    </reaction>
</comment>
<feature type="binding site" evidence="7">
    <location>
        <begin position="10"/>
        <end position="12"/>
    </location>
    <ligand>
        <name>FMN</name>
        <dbReference type="ChEBI" id="CHEBI:58210"/>
    </ligand>
</feature>
<dbReference type="HAMAP" id="MF_01984">
    <property type="entry name" value="ubiX_pad"/>
    <property type="match status" value="1"/>
</dbReference>
<dbReference type="InterPro" id="IPR004507">
    <property type="entry name" value="UbiX-like"/>
</dbReference>
<accession>A0A8J3MYI8</accession>
<dbReference type="InterPro" id="IPR003382">
    <property type="entry name" value="Flavoprotein"/>
</dbReference>
<evidence type="ECO:0000256" key="4">
    <source>
        <dbReference type="ARBA" id="ARBA00022679"/>
    </source>
</evidence>
<dbReference type="NCBIfam" id="NF004685">
    <property type="entry name" value="PRK06029.1"/>
    <property type="match status" value="1"/>
</dbReference>
<dbReference type="AlphaFoldDB" id="A0A8J3MYI8"/>
<feature type="binding site" evidence="7">
    <location>
        <position position="168"/>
    </location>
    <ligand>
        <name>dimethylallyl phosphate</name>
        <dbReference type="ChEBI" id="CHEBI:88052"/>
    </ligand>
</feature>
<evidence type="ECO:0000313" key="10">
    <source>
        <dbReference type="Proteomes" id="UP000612362"/>
    </source>
</evidence>
<dbReference type="GO" id="GO:0016831">
    <property type="term" value="F:carboxy-lyase activity"/>
    <property type="evidence" value="ECO:0007669"/>
    <property type="project" value="TreeGrafter"/>
</dbReference>
<keyword evidence="2 7" id="KW-0285">Flavoprotein</keyword>
<proteinExistence type="inferred from homology"/>
<evidence type="ECO:0000256" key="6">
    <source>
        <dbReference type="ARBA" id="ARBA00060793"/>
    </source>
</evidence>
<keyword evidence="10" id="KW-1185">Reference proteome</keyword>
<evidence type="ECO:0000256" key="1">
    <source>
        <dbReference type="ARBA" id="ARBA00022602"/>
    </source>
</evidence>
<keyword evidence="1 7" id="KW-0637">Prenyltransferase</keyword>
<dbReference type="Proteomes" id="UP000612362">
    <property type="component" value="Unassembled WGS sequence"/>
</dbReference>
<feature type="binding site" evidence="7">
    <location>
        <position position="36"/>
    </location>
    <ligand>
        <name>FMN</name>
        <dbReference type="ChEBI" id="CHEBI:58210"/>
    </ligand>
</feature>
<dbReference type="InterPro" id="IPR036551">
    <property type="entry name" value="Flavin_trans-like"/>
</dbReference>
<comment type="similarity">
    <text evidence="6 7">Belongs to the UbiX/PAD1 family.</text>
</comment>
<dbReference type="Pfam" id="PF02441">
    <property type="entry name" value="Flavoprotein"/>
    <property type="match status" value="1"/>
</dbReference>
<protein>
    <recommendedName>
        <fullName evidence="7">Flavin prenyltransferase UbiX</fullName>
        <ecNumber evidence="7">2.5.1.129</ecNumber>
    </recommendedName>
</protein>
<feature type="binding site" evidence="7">
    <location>
        <position position="152"/>
    </location>
    <ligand>
        <name>dimethylallyl phosphate</name>
        <dbReference type="ChEBI" id="CHEBI:88052"/>
    </ligand>
</feature>